<feature type="chain" id="PRO_5046049413" evidence="2">
    <location>
        <begin position="20"/>
        <end position="63"/>
    </location>
</feature>
<comment type="caution">
    <text evidence="3">The sequence shown here is derived from an EMBL/GenBank/DDBJ whole genome shotgun (WGS) entry which is preliminary data.</text>
</comment>
<dbReference type="Proteomes" id="UP001517367">
    <property type="component" value="Unassembled WGS sequence"/>
</dbReference>
<evidence type="ECO:0000313" key="3">
    <source>
        <dbReference type="EMBL" id="MFN0293026.1"/>
    </source>
</evidence>
<evidence type="ECO:0000256" key="1">
    <source>
        <dbReference type="SAM" id="MobiDB-lite"/>
    </source>
</evidence>
<dbReference type="RefSeq" id="WP_138731358.1">
    <property type="nucleotide sequence ID" value="NZ_SRMP02000039.1"/>
</dbReference>
<feature type="region of interest" description="Disordered" evidence="1">
    <location>
        <begin position="26"/>
        <end position="63"/>
    </location>
</feature>
<dbReference type="EMBL" id="SRMP02000039">
    <property type="protein sequence ID" value="MFN0293026.1"/>
    <property type="molecule type" value="Genomic_DNA"/>
</dbReference>
<name>A0ABW9JLC1_9SPHI</name>
<keyword evidence="4" id="KW-1185">Reference proteome</keyword>
<proteinExistence type="predicted"/>
<accession>A0ABW9JLC1</accession>
<evidence type="ECO:0000313" key="4">
    <source>
        <dbReference type="Proteomes" id="UP001517367"/>
    </source>
</evidence>
<protein>
    <submittedName>
        <fullName evidence="3">Uncharacterized protein</fullName>
    </submittedName>
</protein>
<gene>
    <name evidence="3" type="ORF">E5L68_016635</name>
</gene>
<reference evidence="3 4" key="1">
    <citation type="submission" date="2024-12" db="EMBL/GenBank/DDBJ databases">
        <authorList>
            <person name="Hu S."/>
        </authorList>
    </citation>
    <scope>NUCLEOTIDE SEQUENCE [LARGE SCALE GENOMIC DNA]</scope>
    <source>
        <strain evidence="3 4">P-25</strain>
    </source>
</reference>
<feature type="signal peptide" evidence="2">
    <location>
        <begin position="1"/>
        <end position="19"/>
    </location>
</feature>
<keyword evidence="2" id="KW-0732">Signal</keyword>
<feature type="compositionally biased region" description="Basic residues" evidence="1">
    <location>
        <begin position="26"/>
        <end position="51"/>
    </location>
</feature>
<sequence length="63" mass="7149">MKYIFLIALMLSLSFSTFAQVRYSGRKHTSSHGGHYKNGKGSSHKGGKYKNTRTANKYGKHKR</sequence>
<organism evidence="3 4">
    <name type="scientific">Pedobacter helvus</name>
    <dbReference type="NCBI Taxonomy" id="2563444"/>
    <lineage>
        <taxon>Bacteria</taxon>
        <taxon>Pseudomonadati</taxon>
        <taxon>Bacteroidota</taxon>
        <taxon>Sphingobacteriia</taxon>
        <taxon>Sphingobacteriales</taxon>
        <taxon>Sphingobacteriaceae</taxon>
        <taxon>Pedobacter</taxon>
    </lineage>
</organism>
<evidence type="ECO:0000256" key="2">
    <source>
        <dbReference type="SAM" id="SignalP"/>
    </source>
</evidence>